<dbReference type="EMBL" id="SGWQ01000004">
    <property type="protein sequence ID" value="RZS39002.1"/>
    <property type="molecule type" value="Genomic_DNA"/>
</dbReference>
<dbReference type="GO" id="GO:0008237">
    <property type="term" value="F:metallopeptidase activity"/>
    <property type="evidence" value="ECO:0007669"/>
    <property type="project" value="UniProtKB-KW"/>
</dbReference>
<dbReference type="AlphaFoldDB" id="A0A4Q7KU61"/>
<keyword evidence="3" id="KW-1133">Transmembrane helix</keyword>
<proteinExistence type="predicted"/>
<evidence type="ECO:0000256" key="2">
    <source>
        <dbReference type="ARBA" id="ARBA00022692"/>
    </source>
</evidence>
<evidence type="ECO:0000313" key="7">
    <source>
        <dbReference type="Proteomes" id="UP000294257"/>
    </source>
</evidence>
<reference evidence="6 7" key="1">
    <citation type="submission" date="2019-02" db="EMBL/GenBank/DDBJ databases">
        <title>Genomic Encyclopedia of Type Strains, Phase IV (KMG-IV): sequencing the most valuable type-strain genomes for metagenomic binning, comparative biology and taxonomic classification.</title>
        <authorList>
            <person name="Goeker M."/>
        </authorList>
    </citation>
    <scope>NUCLEOTIDE SEQUENCE [LARGE SCALE GENOMIC DNA]</scope>
    <source>
        <strain evidence="6 7">DSM 101727</strain>
    </source>
</reference>
<keyword evidence="5" id="KW-0732">Signal</keyword>
<dbReference type="SUPFAM" id="SSF55486">
    <property type="entry name" value="Metalloproteases ('zincins'), catalytic domain"/>
    <property type="match status" value="1"/>
</dbReference>
<evidence type="ECO:0000256" key="4">
    <source>
        <dbReference type="ARBA" id="ARBA00023136"/>
    </source>
</evidence>
<name>A0A4Q7KU61_9PSEU</name>
<protein>
    <submittedName>
        <fullName evidence="6">Putative metalloprotease</fullName>
    </submittedName>
</protein>
<keyword evidence="6" id="KW-0482">Metalloprotease</keyword>
<dbReference type="PANTHER" id="PTHR30168:SF0">
    <property type="entry name" value="INNER MEMBRANE PROTEIN"/>
    <property type="match status" value="1"/>
</dbReference>
<accession>A0A4Q7KU61</accession>
<evidence type="ECO:0000256" key="5">
    <source>
        <dbReference type="SAM" id="SignalP"/>
    </source>
</evidence>
<dbReference type="GO" id="GO:0006508">
    <property type="term" value="P:proteolysis"/>
    <property type="evidence" value="ECO:0007669"/>
    <property type="project" value="UniProtKB-KW"/>
</dbReference>
<dbReference type="GO" id="GO:0016020">
    <property type="term" value="C:membrane"/>
    <property type="evidence" value="ECO:0007669"/>
    <property type="project" value="UniProtKB-SubCell"/>
</dbReference>
<feature type="signal peptide" evidence="5">
    <location>
        <begin position="1"/>
        <end position="22"/>
    </location>
</feature>
<keyword evidence="6" id="KW-0378">Hydrolase</keyword>
<organism evidence="6 7">
    <name type="scientific">Herbihabitans rhizosphaerae</name>
    <dbReference type="NCBI Taxonomy" id="1872711"/>
    <lineage>
        <taxon>Bacteria</taxon>
        <taxon>Bacillati</taxon>
        <taxon>Actinomycetota</taxon>
        <taxon>Actinomycetes</taxon>
        <taxon>Pseudonocardiales</taxon>
        <taxon>Pseudonocardiaceae</taxon>
        <taxon>Herbihabitans</taxon>
    </lineage>
</organism>
<keyword evidence="6" id="KW-0645">Protease</keyword>
<dbReference type="InterPro" id="IPR007343">
    <property type="entry name" value="Uncharacterised_pept_Zn_put"/>
</dbReference>
<gene>
    <name evidence="6" type="ORF">EV193_104213</name>
</gene>
<comment type="caution">
    <text evidence="6">The sequence shown here is derived from an EMBL/GenBank/DDBJ whole genome shotgun (WGS) entry which is preliminary data.</text>
</comment>
<dbReference type="PANTHER" id="PTHR30168">
    <property type="entry name" value="PUTATIVE MEMBRANE PROTEIN YPFJ"/>
    <property type="match status" value="1"/>
</dbReference>
<keyword evidence="4" id="KW-0472">Membrane</keyword>
<keyword evidence="2" id="KW-0812">Transmembrane</keyword>
<evidence type="ECO:0000256" key="1">
    <source>
        <dbReference type="ARBA" id="ARBA00004167"/>
    </source>
</evidence>
<evidence type="ECO:0000256" key="3">
    <source>
        <dbReference type="ARBA" id="ARBA00022989"/>
    </source>
</evidence>
<comment type="subcellular location">
    <subcellularLocation>
        <location evidence="1">Membrane</location>
        <topology evidence="1">Single-pass membrane protein</topology>
    </subcellularLocation>
</comment>
<dbReference type="Proteomes" id="UP000294257">
    <property type="component" value="Unassembled WGS sequence"/>
</dbReference>
<dbReference type="Pfam" id="PF04228">
    <property type="entry name" value="Zn_peptidase"/>
    <property type="match status" value="1"/>
</dbReference>
<feature type="chain" id="PRO_5020737771" evidence="5">
    <location>
        <begin position="23"/>
        <end position="499"/>
    </location>
</feature>
<keyword evidence="7" id="KW-1185">Reference proteome</keyword>
<evidence type="ECO:0000313" key="6">
    <source>
        <dbReference type="EMBL" id="RZS39002.1"/>
    </source>
</evidence>
<sequence length="499" mass="53918">MRMPYRGRALRRARLAVPVAAAAVVLGQLVSCTVPVTGTGRAPWDVDPGKVVGKPITNGPSGPRSASIDAGGLVAENADNGEIDQLALAALADVYEYWTVDMRRNFQQEFRPLRKLLSYDANGKNVKICGSATQGKPNAFYCDPENTIAWDRGELLPELRDQYGKMAVVSVLAHEMGHAIQYQLGKKNNIERSTPSILKEQQADCYTGAYMRWVLDGQSKRFQLSTGDGLNQVLATMFSIRDPLGEDFTRRGAHGLAFDRVYAFQAGLSEGTTRCARMDMREIAARVTEKKFTEEDLNKPKDQRGNEPIDDKTLRLLKISLDEAFKPNGVKSPEVKDGAQCQGAKTTAPAAYCEAENVVAIDRAKLSEMAKPLKRGAPPGESGNGFGDFAAFAEVASRYTLAVQKGVGKALTGTDAGLRTACLTGAWAKVTENEHPANPDNDLRLSPGDLDEAVGELLHGNSLIGADRDGAAVPSGFARVEAFRLGYERGSKECATQFG</sequence>